<keyword evidence="2 10" id="KW-0813">Transport</keyword>
<comment type="similarity">
    <text evidence="10 11">Belongs to the TonB-dependent receptor family.</text>
</comment>
<dbReference type="Pfam" id="PF00593">
    <property type="entry name" value="TonB_dep_Rec_b-barrel"/>
    <property type="match status" value="1"/>
</dbReference>
<dbReference type="InterPro" id="IPR000531">
    <property type="entry name" value="Beta-barrel_TonB"/>
</dbReference>
<comment type="subcellular location">
    <subcellularLocation>
        <location evidence="1 10">Cell outer membrane</location>
        <topology evidence="1 10">Multi-pass membrane protein</topology>
    </subcellularLocation>
</comment>
<evidence type="ECO:0000256" key="2">
    <source>
        <dbReference type="ARBA" id="ARBA00022448"/>
    </source>
</evidence>
<sequence length="662" mass="74716">MLKLGANSAVHLIVFTFVVVLFAPFVSSSQSDTTNFEEVTIRGKHFKAAQKSKIDAAEISHLAPHDLGTLLQFINGLTIKNYGSIGGMKTLSHRGLGGEHTQLVIDGIPINNPQNGQVNLANISPNNLMHVEVSHQNNNELVPVSSLIKSSAVHLKTFDQQFSTSPIALRGSFTLGSFGQKEAFASIKQGGDKYFVSLTGGVRAYTGDYPYQINFGAQEIEAIRRNNALNDYHITLGGGYKWRLKNTHHFITSKIKSSSISQELPGAVILYNNMAEEELTTKNTAAQINYRLVSKQWNFKAFAKYNQRFLHYYEPNALNSDGFIDNQYLTHSASSGFHIRYRLNNFAFHAGNDFLYDHLESSRELGRPTRLSNTSMLKVNYSAKHFIISAGVFSQYFIDQNESQTHRNNYQKIHPQISIFTSDELFTNLQLLAWYKPSSRAPSFNELYYSQVGSKSLKPEESSQVNLGFKYIKPYKKLSLQLMGNAFKNEVKEKILALPTQNLFVWSIQNIGKVKILGGDLNLKLQYDWNKDWETGVQVGASYQYAVDISDKNTPTFNHQIAYTPQWTGNAMLNIRFKLLNIHFSSLYIGERFSLNENIAGNRLSSYLTLDCSASYAFELPKNNTITLQVGVKNLTNASYNFIKYYVMPGRNYFLKIAYGLN</sequence>
<protein>
    <recommendedName>
        <fullName evidence="16">TonB-dependent receptor plug domain-containing protein</fullName>
    </recommendedName>
</protein>
<dbReference type="InterPro" id="IPR039426">
    <property type="entry name" value="TonB-dep_rcpt-like"/>
</dbReference>
<evidence type="ECO:0000313" key="15">
    <source>
        <dbReference type="Proteomes" id="UP000236654"/>
    </source>
</evidence>
<keyword evidence="6 11" id="KW-0798">TonB box</keyword>
<evidence type="ECO:0000256" key="8">
    <source>
        <dbReference type="ARBA" id="ARBA00023170"/>
    </source>
</evidence>
<proteinExistence type="inferred from homology"/>
<evidence type="ECO:0000256" key="3">
    <source>
        <dbReference type="ARBA" id="ARBA00022452"/>
    </source>
</evidence>
<evidence type="ECO:0000256" key="9">
    <source>
        <dbReference type="ARBA" id="ARBA00023237"/>
    </source>
</evidence>
<evidence type="ECO:0000256" key="7">
    <source>
        <dbReference type="ARBA" id="ARBA00023136"/>
    </source>
</evidence>
<dbReference type="AlphaFoldDB" id="A0A2I0R3Y6"/>
<keyword evidence="5" id="KW-0732">Signal</keyword>
<organism evidence="14 15">
    <name type="scientific">Brumimicrobium salinarum</name>
    <dbReference type="NCBI Taxonomy" id="2058658"/>
    <lineage>
        <taxon>Bacteria</taxon>
        <taxon>Pseudomonadati</taxon>
        <taxon>Bacteroidota</taxon>
        <taxon>Flavobacteriia</taxon>
        <taxon>Flavobacteriales</taxon>
        <taxon>Crocinitomicaceae</taxon>
        <taxon>Brumimicrobium</taxon>
    </lineage>
</organism>
<evidence type="ECO:0000256" key="5">
    <source>
        <dbReference type="ARBA" id="ARBA00022729"/>
    </source>
</evidence>
<dbReference type="GO" id="GO:0009279">
    <property type="term" value="C:cell outer membrane"/>
    <property type="evidence" value="ECO:0007669"/>
    <property type="project" value="UniProtKB-SubCell"/>
</dbReference>
<evidence type="ECO:0000256" key="10">
    <source>
        <dbReference type="PROSITE-ProRule" id="PRU01360"/>
    </source>
</evidence>
<gene>
    <name evidence="14" type="ORF">CW751_04395</name>
</gene>
<comment type="caution">
    <text evidence="14">The sequence shown here is derived from an EMBL/GenBank/DDBJ whole genome shotgun (WGS) entry which is preliminary data.</text>
</comment>
<dbReference type="PROSITE" id="PS52016">
    <property type="entry name" value="TONB_DEPENDENT_REC_3"/>
    <property type="match status" value="1"/>
</dbReference>
<evidence type="ECO:0000259" key="13">
    <source>
        <dbReference type="Pfam" id="PF07715"/>
    </source>
</evidence>
<name>A0A2I0R3Y6_9FLAO</name>
<keyword evidence="8" id="KW-0675">Receptor</keyword>
<accession>A0A2I0R3Y6</accession>
<dbReference type="Gene3D" id="2.170.130.10">
    <property type="entry name" value="TonB-dependent receptor, plug domain"/>
    <property type="match status" value="1"/>
</dbReference>
<evidence type="ECO:0000256" key="11">
    <source>
        <dbReference type="RuleBase" id="RU003357"/>
    </source>
</evidence>
<dbReference type="InterPro" id="IPR037066">
    <property type="entry name" value="Plug_dom_sf"/>
</dbReference>
<dbReference type="SUPFAM" id="SSF56935">
    <property type="entry name" value="Porins"/>
    <property type="match status" value="1"/>
</dbReference>
<keyword evidence="9 10" id="KW-0998">Cell outer membrane</keyword>
<dbReference type="PANTHER" id="PTHR30069">
    <property type="entry name" value="TONB-DEPENDENT OUTER MEMBRANE RECEPTOR"/>
    <property type="match status" value="1"/>
</dbReference>
<keyword evidence="4 10" id="KW-0812">Transmembrane</keyword>
<dbReference type="PANTHER" id="PTHR30069:SF29">
    <property type="entry name" value="HEMOGLOBIN AND HEMOGLOBIN-HAPTOGLOBIN-BINDING PROTEIN 1-RELATED"/>
    <property type="match status" value="1"/>
</dbReference>
<feature type="domain" description="TonB-dependent receptor plug" evidence="13">
    <location>
        <begin position="51"/>
        <end position="134"/>
    </location>
</feature>
<evidence type="ECO:0008006" key="16">
    <source>
        <dbReference type="Google" id="ProtNLM"/>
    </source>
</evidence>
<dbReference type="InterPro" id="IPR036942">
    <property type="entry name" value="Beta-barrel_TonB_sf"/>
</dbReference>
<dbReference type="GO" id="GO:0044718">
    <property type="term" value="P:siderophore transmembrane transport"/>
    <property type="evidence" value="ECO:0007669"/>
    <property type="project" value="TreeGrafter"/>
</dbReference>
<dbReference type="EMBL" id="PJNI01000003">
    <property type="protein sequence ID" value="PKR81304.1"/>
    <property type="molecule type" value="Genomic_DNA"/>
</dbReference>
<evidence type="ECO:0000256" key="4">
    <source>
        <dbReference type="ARBA" id="ARBA00022692"/>
    </source>
</evidence>
<feature type="domain" description="TonB-dependent receptor-like beta-barrel" evidence="12">
    <location>
        <begin position="270"/>
        <end position="635"/>
    </location>
</feature>
<dbReference type="Pfam" id="PF07715">
    <property type="entry name" value="Plug"/>
    <property type="match status" value="1"/>
</dbReference>
<evidence type="ECO:0000313" key="14">
    <source>
        <dbReference type="EMBL" id="PKR81304.1"/>
    </source>
</evidence>
<dbReference type="InterPro" id="IPR012910">
    <property type="entry name" value="Plug_dom"/>
</dbReference>
<evidence type="ECO:0000256" key="1">
    <source>
        <dbReference type="ARBA" id="ARBA00004571"/>
    </source>
</evidence>
<dbReference type="RefSeq" id="WP_101333784.1">
    <property type="nucleotide sequence ID" value="NZ_PJNI01000003.1"/>
</dbReference>
<evidence type="ECO:0000256" key="6">
    <source>
        <dbReference type="ARBA" id="ARBA00023077"/>
    </source>
</evidence>
<dbReference type="Proteomes" id="UP000236654">
    <property type="component" value="Unassembled WGS sequence"/>
</dbReference>
<keyword evidence="15" id="KW-1185">Reference proteome</keyword>
<dbReference type="Gene3D" id="2.40.170.20">
    <property type="entry name" value="TonB-dependent receptor, beta-barrel domain"/>
    <property type="match status" value="1"/>
</dbReference>
<dbReference type="GO" id="GO:0015344">
    <property type="term" value="F:siderophore uptake transmembrane transporter activity"/>
    <property type="evidence" value="ECO:0007669"/>
    <property type="project" value="TreeGrafter"/>
</dbReference>
<keyword evidence="3 10" id="KW-1134">Transmembrane beta strand</keyword>
<dbReference type="OrthoDB" id="9762903at2"/>
<reference evidence="14 15" key="1">
    <citation type="submission" date="2017-12" db="EMBL/GenBank/DDBJ databases">
        <title>The draft genome sequence of Brumimicrobium saltpan LHR20.</title>
        <authorList>
            <person name="Do Z.-J."/>
            <person name="Luo H.-R."/>
        </authorList>
    </citation>
    <scope>NUCLEOTIDE SEQUENCE [LARGE SCALE GENOMIC DNA]</scope>
    <source>
        <strain evidence="14 15">LHR20</strain>
    </source>
</reference>
<evidence type="ECO:0000259" key="12">
    <source>
        <dbReference type="Pfam" id="PF00593"/>
    </source>
</evidence>
<keyword evidence="7 10" id="KW-0472">Membrane</keyword>